<comment type="similarity">
    <text evidence="3">Belongs to the peptidase M24B family.</text>
</comment>
<evidence type="ECO:0000256" key="4">
    <source>
        <dbReference type="ARBA" id="ARBA00012574"/>
    </source>
</evidence>
<dbReference type="CDD" id="cd01087">
    <property type="entry name" value="Prolidase"/>
    <property type="match status" value="1"/>
</dbReference>
<keyword evidence="9" id="KW-0645">Protease</keyword>
<evidence type="ECO:0000256" key="2">
    <source>
        <dbReference type="ARBA" id="ARBA00001936"/>
    </source>
</evidence>
<organism evidence="9 10">
    <name type="scientific">Garciella nitratireducens DSM 15102</name>
    <dbReference type="NCBI Taxonomy" id="1121911"/>
    <lineage>
        <taxon>Bacteria</taxon>
        <taxon>Bacillati</taxon>
        <taxon>Bacillota</taxon>
        <taxon>Clostridia</taxon>
        <taxon>Eubacteriales</taxon>
        <taxon>Eubacteriaceae</taxon>
        <taxon>Garciella</taxon>
    </lineage>
</organism>
<reference evidence="9 10" key="1">
    <citation type="submission" date="2017-02" db="EMBL/GenBank/DDBJ databases">
        <authorList>
            <person name="Peterson S.W."/>
        </authorList>
    </citation>
    <scope>NUCLEOTIDE SEQUENCE [LARGE SCALE GENOMIC DNA]</scope>
    <source>
        <strain evidence="9 10">DSM 15102</strain>
    </source>
</reference>
<dbReference type="Pfam" id="PF05195">
    <property type="entry name" value="AMP_N"/>
    <property type="match status" value="1"/>
</dbReference>
<evidence type="ECO:0000256" key="7">
    <source>
        <dbReference type="ARBA" id="ARBA00023211"/>
    </source>
</evidence>
<dbReference type="InterPro" id="IPR007865">
    <property type="entry name" value="Aminopep_P_N"/>
</dbReference>
<protein>
    <recommendedName>
        <fullName evidence="4">Xaa-Pro aminopeptidase</fullName>
        <ecNumber evidence="4">3.4.11.9</ecNumber>
    </recommendedName>
</protein>
<keyword evidence="7" id="KW-0464">Manganese</keyword>
<dbReference type="AlphaFoldDB" id="A0A1T4LTA8"/>
<dbReference type="GO" id="GO:0006508">
    <property type="term" value="P:proteolysis"/>
    <property type="evidence" value="ECO:0007669"/>
    <property type="project" value="TreeGrafter"/>
</dbReference>
<dbReference type="Proteomes" id="UP000196365">
    <property type="component" value="Unassembled WGS sequence"/>
</dbReference>
<dbReference type="GO" id="GO:0070006">
    <property type="term" value="F:metalloaminopeptidase activity"/>
    <property type="evidence" value="ECO:0007669"/>
    <property type="project" value="InterPro"/>
</dbReference>
<evidence type="ECO:0000259" key="8">
    <source>
        <dbReference type="SMART" id="SM01011"/>
    </source>
</evidence>
<evidence type="ECO:0000256" key="3">
    <source>
        <dbReference type="ARBA" id="ARBA00008766"/>
    </source>
</evidence>
<dbReference type="PANTHER" id="PTHR43226">
    <property type="entry name" value="XAA-PRO AMINOPEPTIDASE 3"/>
    <property type="match status" value="1"/>
</dbReference>
<dbReference type="SMART" id="SM01011">
    <property type="entry name" value="AMP_N"/>
    <property type="match status" value="1"/>
</dbReference>
<sequence>MEKDFYKRNRNKLIEKMKKDSIAIVFSGQSIHRSADAEYPFLVNRNFYYLTGLEEENIILMIIKKEGEIQEELFIEQADPLKEKWVGKKYSKEEVENISGITRVSWIHDFKQRFTSLLDSQFFENVYLDLERTQWDQQGDLGFRFSEIIKDKFPYLLIKNLYSILREFRTIKEPEEVEKIQKAIAITKEGIHSLMKQMRPGLKTYQLEAYFDFAIGYAGARDNAFESIIAPGEKAVILHYVKKQDTIKEGELVLFDVGADYQHYCGDISRTLPVSGKFTPRQKELYNIVLKAEEEVIQAIKPGLSFNELNQIAKKVLAEECIKIGFIQKEEEISQYYYHGVSHYLGLDTHDIGRRNQKLEPGMVLTVEPGLYVEEEKIGIRIEDDVLVTKEGCQVLSKEIPKKIEDIEAIMG</sequence>
<dbReference type="SUPFAM" id="SSF55920">
    <property type="entry name" value="Creatinase/aminopeptidase"/>
    <property type="match status" value="1"/>
</dbReference>
<dbReference type="Pfam" id="PF00557">
    <property type="entry name" value="Peptidase_M24"/>
    <property type="match status" value="1"/>
</dbReference>
<gene>
    <name evidence="9" type="ORF">SAMN02745973_01075</name>
</gene>
<evidence type="ECO:0000313" key="9">
    <source>
        <dbReference type="EMBL" id="SJZ57942.1"/>
    </source>
</evidence>
<dbReference type="Gene3D" id="3.40.350.10">
    <property type="entry name" value="Creatinase/prolidase N-terminal domain"/>
    <property type="match status" value="1"/>
</dbReference>
<keyword evidence="6" id="KW-0378">Hydrolase</keyword>
<evidence type="ECO:0000313" key="10">
    <source>
        <dbReference type="Proteomes" id="UP000196365"/>
    </source>
</evidence>
<name>A0A1T4LTA8_9FIRM</name>
<comment type="catalytic activity">
    <reaction evidence="1">
        <text>Release of any N-terminal amino acid, including proline, that is linked to proline, even from a dipeptide or tripeptide.</text>
        <dbReference type="EC" id="3.4.11.9"/>
    </reaction>
</comment>
<dbReference type="PANTHER" id="PTHR43226:SF4">
    <property type="entry name" value="XAA-PRO AMINOPEPTIDASE 3"/>
    <property type="match status" value="1"/>
</dbReference>
<evidence type="ECO:0000256" key="1">
    <source>
        <dbReference type="ARBA" id="ARBA00001424"/>
    </source>
</evidence>
<comment type="cofactor">
    <cofactor evidence="2">
        <name>Mn(2+)</name>
        <dbReference type="ChEBI" id="CHEBI:29035"/>
    </cofactor>
</comment>
<accession>A0A1T4LTA8</accession>
<dbReference type="EC" id="3.4.11.9" evidence="4"/>
<evidence type="ECO:0000256" key="6">
    <source>
        <dbReference type="ARBA" id="ARBA00022801"/>
    </source>
</evidence>
<dbReference type="InterPro" id="IPR029149">
    <property type="entry name" value="Creatin/AminoP/Spt16_N"/>
</dbReference>
<dbReference type="RefSeq" id="WP_087678530.1">
    <property type="nucleotide sequence ID" value="NZ_FUWV01000005.1"/>
</dbReference>
<dbReference type="EMBL" id="FUWV01000005">
    <property type="protein sequence ID" value="SJZ57942.1"/>
    <property type="molecule type" value="Genomic_DNA"/>
</dbReference>
<evidence type="ECO:0000256" key="5">
    <source>
        <dbReference type="ARBA" id="ARBA00022723"/>
    </source>
</evidence>
<keyword evidence="9" id="KW-0031">Aminopeptidase</keyword>
<dbReference type="GO" id="GO:0005829">
    <property type="term" value="C:cytosol"/>
    <property type="evidence" value="ECO:0007669"/>
    <property type="project" value="TreeGrafter"/>
</dbReference>
<dbReference type="GO" id="GO:0030145">
    <property type="term" value="F:manganese ion binding"/>
    <property type="evidence" value="ECO:0007669"/>
    <property type="project" value="InterPro"/>
</dbReference>
<dbReference type="InterPro" id="IPR000994">
    <property type="entry name" value="Pept_M24"/>
</dbReference>
<dbReference type="OrthoDB" id="9806388at2"/>
<keyword evidence="5" id="KW-0479">Metal-binding</keyword>
<dbReference type="SUPFAM" id="SSF53092">
    <property type="entry name" value="Creatinase/prolidase N-terminal domain"/>
    <property type="match status" value="1"/>
</dbReference>
<dbReference type="InterPro" id="IPR052433">
    <property type="entry name" value="X-Pro_dipept-like"/>
</dbReference>
<keyword evidence="10" id="KW-1185">Reference proteome</keyword>
<feature type="domain" description="Aminopeptidase P N-terminal" evidence="8">
    <location>
        <begin position="1"/>
        <end position="136"/>
    </location>
</feature>
<proteinExistence type="inferred from homology"/>
<dbReference type="Gene3D" id="3.90.230.10">
    <property type="entry name" value="Creatinase/methionine aminopeptidase superfamily"/>
    <property type="match status" value="1"/>
</dbReference>
<dbReference type="InterPro" id="IPR036005">
    <property type="entry name" value="Creatinase/aminopeptidase-like"/>
</dbReference>